<dbReference type="VEuPathDB" id="VectorBase:GPAI009967"/>
<dbReference type="InterPro" id="IPR027417">
    <property type="entry name" value="P-loop_NTPase"/>
</dbReference>
<reference evidence="2" key="2">
    <citation type="submission" date="2020-05" db="UniProtKB">
        <authorList>
            <consortium name="EnsemblMetazoa"/>
        </authorList>
    </citation>
    <scope>IDENTIFICATION</scope>
    <source>
        <strain evidence="2">IAEA</strain>
    </source>
</reference>
<name>A0A1A9ZBX4_GLOPL</name>
<dbReference type="CDD" id="cd01446">
    <property type="entry name" value="DSP_MapKP"/>
    <property type="match status" value="1"/>
</dbReference>
<sequence>MPETEYEFITKEWLQSELRAVSASSSLRDAKNLIIMDCRSSHEFSECHIRSAVNFSIPSIMLRRLAAGKIDLLSTIKSSELKERIQNGYKVSLIVLYNDVGVNTGSVTITSTDTNISNLPNDQSSSMDYLGSNNTDLTGSDSTINVLYKRLKQDGCRVVSLQEHQFSIIKARNNIECLANPSVASKSEAVDEDAGSEKSQNSPLHLLRYSSHFKTDINDNLSSTMFQKSFQNAESSKDLTDADKTSSFTVSSDVAIIDHKEMPIVLSSSSGDETGKPESSCASSIDSETIQPKLTTIVKKMSSTGAIPKQQSLNYVSRDYFNKEMKKLEELISEKVNAEKLFKRMAKSLPDGGNQLSLIINTLCADITIKTKYIASLRIEDKPLSSPASLPLQGERREGFNKIVSGWEELSNDVNSIKPIHTGKIGMATFENQKTLTIESLKLASNQLVIDDKDVSAKEILDNSSHSNESILLDNEQVISKASAKVLRRNNPVFDLKRPSSKMRKVLQTIKANVLNSNDKAIVVSQWAIVLEILGSHLQQAGISFLALNGRIPVKNRQDIVSIVSAC</sequence>
<protein>
    <submittedName>
        <fullName evidence="2">Rhodanese domain-containing protein</fullName>
    </submittedName>
</protein>
<dbReference type="SUPFAM" id="SSF52540">
    <property type="entry name" value="P-loop containing nucleoside triphosphate hydrolases"/>
    <property type="match status" value="1"/>
</dbReference>
<dbReference type="Gene3D" id="3.40.50.300">
    <property type="entry name" value="P-loop containing nucleotide triphosphate hydrolases"/>
    <property type="match status" value="1"/>
</dbReference>
<dbReference type="AlphaFoldDB" id="A0A1A9ZBX4"/>
<dbReference type="Pfam" id="PF00581">
    <property type="entry name" value="Rhodanese"/>
    <property type="match status" value="1"/>
</dbReference>
<feature type="domain" description="Rhodanese" evidence="1">
    <location>
        <begin position="29"/>
        <end position="87"/>
    </location>
</feature>
<dbReference type="EnsemblMetazoa" id="GPAI009967-RA">
    <property type="protein sequence ID" value="GPAI009967-PA"/>
    <property type="gene ID" value="GPAI009967"/>
</dbReference>
<evidence type="ECO:0000313" key="2">
    <source>
        <dbReference type="EnsemblMetazoa" id="GPAI009967-PA"/>
    </source>
</evidence>
<dbReference type="PROSITE" id="PS50206">
    <property type="entry name" value="RHODANESE_3"/>
    <property type="match status" value="1"/>
</dbReference>
<evidence type="ECO:0000313" key="3">
    <source>
        <dbReference type="Proteomes" id="UP000092445"/>
    </source>
</evidence>
<dbReference type="SUPFAM" id="SSF52821">
    <property type="entry name" value="Rhodanese/Cell cycle control phosphatase"/>
    <property type="match status" value="1"/>
</dbReference>
<dbReference type="InterPro" id="IPR036873">
    <property type="entry name" value="Rhodanese-like_dom_sf"/>
</dbReference>
<dbReference type="STRING" id="7398.A0A1A9ZBX4"/>
<dbReference type="Proteomes" id="UP000092445">
    <property type="component" value="Unassembled WGS sequence"/>
</dbReference>
<proteinExistence type="predicted"/>
<evidence type="ECO:0000259" key="1">
    <source>
        <dbReference type="PROSITE" id="PS50206"/>
    </source>
</evidence>
<dbReference type="Gene3D" id="3.40.250.10">
    <property type="entry name" value="Rhodanese-like domain"/>
    <property type="match status" value="1"/>
</dbReference>
<keyword evidence="3" id="KW-1185">Reference proteome</keyword>
<accession>A0A1A9ZBX4</accession>
<dbReference type="InterPro" id="IPR001763">
    <property type="entry name" value="Rhodanese-like_dom"/>
</dbReference>
<organism evidence="2 3">
    <name type="scientific">Glossina pallidipes</name>
    <name type="common">Tsetse fly</name>
    <dbReference type="NCBI Taxonomy" id="7398"/>
    <lineage>
        <taxon>Eukaryota</taxon>
        <taxon>Metazoa</taxon>
        <taxon>Ecdysozoa</taxon>
        <taxon>Arthropoda</taxon>
        <taxon>Hexapoda</taxon>
        <taxon>Insecta</taxon>
        <taxon>Pterygota</taxon>
        <taxon>Neoptera</taxon>
        <taxon>Endopterygota</taxon>
        <taxon>Diptera</taxon>
        <taxon>Brachycera</taxon>
        <taxon>Muscomorpha</taxon>
        <taxon>Hippoboscoidea</taxon>
        <taxon>Glossinidae</taxon>
        <taxon>Glossina</taxon>
    </lineage>
</organism>
<reference evidence="3" key="1">
    <citation type="submission" date="2014-03" db="EMBL/GenBank/DDBJ databases">
        <authorList>
            <person name="Aksoy S."/>
            <person name="Warren W."/>
            <person name="Wilson R.K."/>
        </authorList>
    </citation>
    <scope>NUCLEOTIDE SEQUENCE [LARGE SCALE GENOMIC DNA]</scope>
    <source>
        <strain evidence="3">IAEA</strain>
    </source>
</reference>